<dbReference type="AlphaFoldDB" id="A0A512CD86"/>
<comment type="caution">
    <text evidence="1">The sequence shown here is derived from an EMBL/GenBank/DDBJ whole genome shotgun (WGS) entry which is preliminary data.</text>
</comment>
<gene>
    <name evidence="1" type="ORF">CQA01_27070</name>
</gene>
<dbReference type="Proteomes" id="UP000321301">
    <property type="component" value="Unassembled WGS sequence"/>
</dbReference>
<proteinExistence type="predicted"/>
<accession>A0A512CD86</accession>
<dbReference type="EMBL" id="BJYV01000013">
    <property type="protein sequence ID" value="GEO22173.1"/>
    <property type="molecule type" value="Genomic_DNA"/>
</dbReference>
<organism evidence="1 2">
    <name type="scientific">Cyclobacterium qasimii</name>
    <dbReference type="NCBI Taxonomy" id="1350429"/>
    <lineage>
        <taxon>Bacteria</taxon>
        <taxon>Pseudomonadati</taxon>
        <taxon>Bacteroidota</taxon>
        <taxon>Cytophagia</taxon>
        <taxon>Cytophagales</taxon>
        <taxon>Cyclobacteriaceae</taxon>
        <taxon>Cyclobacterium</taxon>
    </lineage>
</organism>
<name>A0A512CD86_9BACT</name>
<protein>
    <submittedName>
        <fullName evidence="1">Uncharacterized protein</fullName>
    </submittedName>
</protein>
<reference evidence="1 2" key="1">
    <citation type="submission" date="2019-07" db="EMBL/GenBank/DDBJ databases">
        <title>Whole genome shotgun sequence of Cyclobacterium qasimii NBRC 106168.</title>
        <authorList>
            <person name="Hosoyama A."/>
            <person name="Uohara A."/>
            <person name="Ohji S."/>
            <person name="Ichikawa N."/>
        </authorList>
    </citation>
    <scope>NUCLEOTIDE SEQUENCE [LARGE SCALE GENOMIC DNA]</scope>
    <source>
        <strain evidence="1 2">NBRC 106168</strain>
    </source>
</reference>
<evidence type="ECO:0000313" key="1">
    <source>
        <dbReference type="EMBL" id="GEO22173.1"/>
    </source>
</evidence>
<evidence type="ECO:0000313" key="2">
    <source>
        <dbReference type="Proteomes" id="UP000321301"/>
    </source>
</evidence>
<keyword evidence="2" id="KW-1185">Reference proteome</keyword>
<sequence length="231" mass="26496">MDMNELLLKFGIDCVDDAVYEYASNPLDWWDSENRTSIEIELHQIEDGLKSISIIFCPDVERIVERKKVFSSSFNGKGIKKNALVAKAVFENINCKFGLPFSDEQNAYITTKSSESELVLDCILNLIGQKVPTFKIDLNESNYEERSFEVGDTLEHFIAMMDMNSTDFTKENIITSLEVAINFEGDKYLDKLKNDITSGIEFDYEVQYGVNKEKLNLIKETITNYTQSLRL</sequence>
<dbReference type="RefSeq" id="WP_020891367.1">
    <property type="nucleotide sequence ID" value="NZ_BJYV01000013.1"/>
</dbReference>